<dbReference type="GO" id="GO:0016887">
    <property type="term" value="F:ATP hydrolysis activity"/>
    <property type="evidence" value="ECO:0007669"/>
    <property type="project" value="InterPro"/>
</dbReference>
<dbReference type="PANTHER" id="PTHR42855:SF1">
    <property type="entry name" value="ABC TRANSPORTER DOMAIN-CONTAINING PROTEIN"/>
    <property type="match status" value="1"/>
</dbReference>
<dbReference type="PROSITE" id="PS50893">
    <property type="entry name" value="ABC_TRANSPORTER_2"/>
    <property type="match status" value="2"/>
</dbReference>
<evidence type="ECO:0000313" key="6">
    <source>
        <dbReference type="Proteomes" id="UP000736856"/>
    </source>
</evidence>
<dbReference type="PROSITE" id="PS00211">
    <property type="entry name" value="ABC_TRANSPORTER_1"/>
    <property type="match status" value="2"/>
</dbReference>
<evidence type="ECO:0000256" key="3">
    <source>
        <dbReference type="ARBA" id="ARBA00022840"/>
    </source>
</evidence>
<dbReference type="Proteomes" id="UP000736856">
    <property type="component" value="Unassembled WGS sequence"/>
</dbReference>
<dbReference type="CDD" id="cd03221">
    <property type="entry name" value="ABCF_EF-3"/>
    <property type="match status" value="2"/>
</dbReference>
<comment type="caution">
    <text evidence="5">The sequence shown here is derived from an EMBL/GenBank/DDBJ whole genome shotgun (WGS) entry which is preliminary data.</text>
</comment>
<evidence type="ECO:0000256" key="2">
    <source>
        <dbReference type="ARBA" id="ARBA00022741"/>
    </source>
</evidence>
<dbReference type="Gene3D" id="3.40.50.300">
    <property type="entry name" value="P-loop containing nucleotide triphosphate hydrolases"/>
    <property type="match status" value="2"/>
</dbReference>
<dbReference type="GO" id="GO:0005524">
    <property type="term" value="F:ATP binding"/>
    <property type="evidence" value="ECO:0007669"/>
    <property type="project" value="UniProtKB-KW"/>
</dbReference>
<dbReference type="InterPro" id="IPR032524">
    <property type="entry name" value="ABC_tran_C"/>
</dbReference>
<dbReference type="InterPro" id="IPR051309">
    <property type="entry name" value="ABCF_ATPase"/>
</dbReference>
<accession>A0A937AQM2</accession>
<reference evidence="5" key="1">
    <citation type="submission" date="2019-02" db="EMBL/GenBank/DDBJ databases">
        <title>A novel Candidatus Liberibacter species associated with the New Zealand native fuchsia psyllid, Ctenarytaina fuchsiae.</title>
        <authorList>
            <person name="Thompson S.M."/>
            <person name="Jorgensen N."/>
            <person name="David C."/>
            <person name="Bulman S.R."/>
            <person name="Smith G.R."/>
        </authorList>
    </citation>
    <scope>NUCLEOTIDE SEQUENCE</scope>
    <source>
        <strain evidence="5">Oxford</strain>
    </source>
</reference>
<feature type="domain" description="ABC transporter" evidence="4">
    <location>
        <begin position="285"/>
        <end position="509"/>
    </location>
</feature>
<dbReference type="SMART" id="SM00382">
    <property type="entry name" value="AAA"/>
    <property type="match status" value="2"/>
</dbReference>
<dbReference type="GO" id="GO:0003677">
    <property type="term" value="F:DNA binding"/>
    <property type="evidence" value="ECO:0007669"/>
    <property type="project" value="InterPro"/>
</dbReference>
<gene>
    <name evidence="5" type="ORF">EU981_03570</name>
</gene>
<dbReference type="InterPro" id="IPR003593">
    <property type="entry name" value="AAA+_ATPase"/>
</dbReference>
<feature type="domain" description="ABC transporter" evidence="4">
    <location>
        <begin position="6"/>
        <end position="217"/>
    </location>
</feature>
<organism evidence="5 6">
    <name type="scientific">Candidatus Liberibacter ctenarytainae</name>
    <dbReference type="NCBI Taxonomy" id="2020335"/>
    <lineage>
        <taxon>Bacteria</taxon>
        <taxon>Pseudomonadati</taxon>
        <taxon>Pseudomonadota</taxon>
        <taxon>Alphaproteobacteria</taxon>
        <taxon>Hyphomicrobiales</taxon>
        <taxon>Rhizobiaceae</taxon>
        <taxon>Liberibacter</taxon>
    </lineage>
</organism>
<dbReference type="Gene3D" id="1.10.287.380">
    <property type="entry name" value="Valyl-tRNA synthetase, C-terminal domain"/>
    <property type="match status" value="1"/>
</dbReference>
<dbReference type="InterPro" id="IPR017871">
    <property type="entry name" value="ABC_transporter-like_CS"/>
</dbReference>
<dbReference type="InterPro" id="IPR003439">
    <property type="entry name" value="ABC_transporter-like_ATP-bd"/>
</dbReference>
<evidence type="ECO:0000256" key="1">
    <source>
        <dbReference type="ARBA" id="ARBA00005417"/>
    </source>
</evidence>
<dbReference type="InterPro" id="IPR027417">
    <property type="entry name" value="P-loop_NTPase"/>
</dbReference>
<keyword evidence="3 5" id="KW-0067">ATP-binding</keyword>
<proteinExistence type="inferred from homology"/>
<dbReference type="InterPro" id="IPR037118">
    <property type="entry name" value="Val-tRNA_synth_C_sf"/>
</dbReference>
<dbReference type="SUPFAM" id="SSF52540">
    <property type="entry name" value="P-loop containing nucleoside triphosphate hydrolases"/>
    <property type="match status" value="2"/>
</dbReference>
<sequence length="609" mass="69433">MNVPILRLDHINITIGGTNLLQDICLSVSKGERICLVGRNGSGKSTLLQIISGLLEPQSGKVFCSSAARLGYIEQNPDLSDFSTISEYIEHTINDKTDCSYSLTSLLKKFNFTGNEKIAHLSVGQARCVSFIRTLILRPDIIILDEPTNHLDFRTIHWLEQELLNINSTLIFVSHDRRFLQTLSTTTIWLDRGCVHRLNKGFSHFEPWRDQILEQEKKDYDHLKEKKKAEEEWLRYGVTARRKRNVRRVKELHVIRTQLHERKQSFHGTMQTPLQSTQSSGRLVIEVNQITKAYQGRSVVQDFSLRIRYGERIGIIGPNGAGKTTLLKLLTGELTPDSGSVTLGTNLHMSIIDQQRTNINPNETLASYLTGGSGDHLVAQGVSRHVMGYIKDFLFQADQAHSLIKDLSGGERMRAILARVLSQPCNFLLMDEPTNDLDFETLDFLEETLSHFQGTILIISHDRDFLDRTVTSTLAANNINHPDGYWTKYAGGYSDMIAQQKQSAPTVPKKHGHEISISISKKTIKNKKSLSYGQKLLLESLPQTIQDIHHKITENENKMNDKTLFLHNEKEFYRLSNELKNLYQESKEKEEEWLKLSLLQEEAIKNSEE</sequence>
<protein>
    <submittedName>
        <fullName evidence="5">ABC transporter ATP-binding protein</fullName>
    </submittedName>
</protein>
<name>A0A937AQM2_9HYPH</name>
<dbReference type="Pfam" id="PF00005">
    <property type="entry name" value="ABC_tran"/>
    <property type="match status" value="2"/>
</dbReference>
<comment type="similarity">
    <text evidence="1">Belongs to the ABC transporter superfamily.</text>
</comment>
<dbReference type="PANTHER" id="PTHR42855">
    <property type="entry name" value="ABC TRANSPORTER ATP-BINDING SUBUNIT"/>
    <property type="match status" value="1"/>
</dbReference>
<evidence type="ECO:0000259" key="4">
    <source>
        <dbReference type="PROSITE" id="PS50893"/>
    </source>
</evidence>
<dbReference type="Pfam" id="PF16326">
    <property type="entry name" value="ABC_tran_CTD"/>
    <property type="match status" value="1"/>
</dbReference>
<evidence type="ECO:0000313" key="5">
    <source>
        <dbReference type="EMBL" id="MBL0849141.1"/>
    </source>
</evidence>
<dbReference type="AlphaFoldDB" id="A0A937AQM2"/>
<keyword evidence="2" id="KW-0547">Nucleotide-binding</keyword>
<dbReference type="EMBL" id="SEOL01000006">
    <property type="protein sequence ID" value="MBL0849141.1"/>
    <property type="molecule type" value="Genomic_DNA"/>
</dbReference>